<feature type="compositionally biased region" description="Polar residues" evidence="1">
    <location>
        <begin position="209"/>
        <end position="226"/>
    </location>
</feature>
<gene>
    <name evidence="2" type="ORF">AMATHDRAFT_67239</name>
</gene>
<feature type="region of interest" description="Disordered" evidence="1">
    <location>
        <begin position="279"/>
        <end position="311"/>
    </location>
</feature>
<feature type="region of interest" description="Disordered" evidence="1">
    <location>
        <begin position="75"/>
        <end position="231"/>
    </location>
</feature>
<organism evidence="2 3">
    <name type="scientific">Amanita thiersii Skay4041</name>
    <dbReference type="NCBI Taxonomy" id="703135"/>
    <lineage>
        <taxon>Eukaryota</taxon>
        <taxon>Fungi</taxon>
        <taxon>Dikarya</taxon>
        <taxon>Basidiomycota</taxon>
        <taxon>Agaricomycotina</taxon>
        <taxon>Agaricomycetes</taxon>
        <taxon>Agaricomycetidae</taxon>
        <taxon>Agaricales</taxon>
        <taxon>Pluteineae</taxon>
        <taxon>Amanitaceae</taxon>
        <taxon>Amanita</taxon>
    </lineage>
</organism>
<keyword evidence="3" id="KW-1185">Reference proteome</keyword>
<dbReference type="AlphaFoldDB" id="A0A2A9NIQ3"/>
<dbReference type="Proteomes" id="UP000242287">
    <property type="component" value="Unassembled WGS sequence"/>
</dbReference>
<feature type="compositionally biased region" description="Basic and acidic residues" evidence="1">
    <location>
        <begin position="189"/>
        <end position="205"/>
    </location>
</feature>
<proteinExistence type="predicted"/>
<accession>A0A2A9NIQ3</accession>
<sequence>MADMSKLAGYNTFKCQLQPILQPVGRQQVTFAVCQYCKVQLHFEVGTSWVEINMRLVRHQERCGKQFGIYPRAKRVKGKSGDQPKQIGSKVPPLSVEGKSIGPEAENVNRIKETSNSLVVETSPNANSRQGSRRWHGYSPYPTIRRKSRSRSVLPDERKHTPPPEALESDERSEIAEIPPKVGEVASYDQRDSYEDDFCWRKDGPIGRSPNSKQSGKVLSGSQKGGQTHIPMGIHGVVIPEVDEYHGLSPPSPSTSVDSDSGADELHLCQVTLEDFASDLPSTQSTSRSEGRWRESCASRESSVDSPHRSDFDPVRSCIATEMRQRNDVNMHQTNFGMACSCLMNDLRGSLHTYNPTLDYLRISCEHQHTTISKEVRPSQ</sequence>
<feature type="compositionally biased region" description="Polar residues" evidence="1">
    <location>
        <begin position="114"/>
        <end position="130"/>
    </location>
</feature>
<protein>
    <submittedName>
        <fullName evidence="2">Uncharacterized protein</fullName>
    </submittedName>
</protein>
<evidence type="ECO:0000313" key="3">
    <source>
        <dbReference type="Proteomes" id="UP000242287"/>
    </source>
</evidence>
<evidence type="ECO:0000313" key="2">
    <source>
        <dbReference type="EMBL" id="PFH47636.1"/>
    </source>
</evidence>
<reference evidence="2 3" key="1">
    <citation type="submission" date="2014-02" db="EMBL/GenBank/DDBJ databases">
        <title>Transposable element dynamics among asymbiotic and ectomycorrhizal Amanita fungi.</title>
        <authorList>
            <consortium name="DOE Joint Genome Institute"/>
            <person name="Hess J."/>
            <person name="Skrede I."/>
            <person name="Wolfe B."/>
            <person name="LaButti K."/>
            <person name="Ohm R.A."/>
            <person name="Grigoriev I.V."/>
            <person name="Pringle A."/>
        </authorList>
    </citation>
    <scope>NUCLEOTIDE SEQUENCE [LARGE SCALE GENOMIC DNA]</scope>
    <source>
        <strain evidence="2 3">SKay4041</strain>
    </source>
</reference>
<name>A0A2A9NIQ3_9AGAR</name>
<feature type="compositionally biased region" description="Basic and acidic residues" evidence="1">
    <location>
        <begin position="289"/>
        <end position="311"/>
    </location>
</feature>
<evidence type="ECO:0000256" key="1">
    <source>
        <dbReference type="SAM" id="MobiDB-lite"/>
    </source>
</evidence>
<dbReference type="EMBL" id="KZ302100">
    <property type="protein sequence ID" value="PFH47636.1"/>
    <property type="molecule type" value="Genomic_DNA"/>
</dbReference>